<organism evidence="7 8">
    <name type="scientific">Lojkania enalia</name>
    <dbReference type="NCBI Taxonomy" id="147567"/>
    <lineage>
        <taxon>Eukaryota</taxon>
        <taxon>Fungi</taxon>
        <taxon>Dikarya</taxon>
        <taxon>Ascomycota</taxon>
        <taxon>Pezizomycotina</taxon>
        <taxon>Dothideomycetes</taxon>
        <taxon>Pleosporomycetidae</taxon>
        <taxon>Pleosporales</taxon>
        <taxon>Pleosporales incertae sedis</taxon>
        <taxon>Lojkania</taxon>
    </lineage>
</organism>
<keyword evidence="8" id="KW-1185">Reference proteome</keyword>
<dbReference type="GO" id="GO:0005886">
    <property type="term" value="C:plasma membrane"/>
    <property type="evidence" value="ECO:0007669"/>
    <property type="project" value="TreeGrafter"/>
</dbReference>
<dbReference type="PANTHER" id="PTHR21324">
    <property type="entry name" value="FASTING-INDUCIBLE INTEGRAL MEMBRANE PROTEIN TM6P1-RELATED"/>
    <property type="match status" value="1"/>
</dbReference>
<evidence type="ECO:0000256" key="2">
    <source>
        <dbReference type="ARBA" id="ARBA00022692"/>
    </source>
</evidence>
<feature type="domain" description="CWH43-like N-terminal" evidence="6">
    <location>
        <begin position="5"/>
        <end position="158"/>
    </location>
</feature>
<accession>A0A9P4KCR9</accession>
<dbReference type="Pfam" id="PF10277">
    <property type="entry name" value="Frag1"/>
    <property type="match status" value="1"/>
</dbReference>
<dbReference type="PANTHER" id="PTHR21324:SF2">
    <property type="entry name" value="EG:22E5.9 PROTEIN"/>
    <property type="match status" value="1"/>
</dbReference>
<evidence type="ECO:0000259" key="6">
    <source>
        <dbReference type="Pfam" id="PF10277"/>
    </source>
</evidence>
<evidence type="ECO:0000256" key="4">
    <source>
        <dbReference type="ARBA" id="ARBA00023136"/>
    </source>
</evidence>
<comment type="subcellular location">
    <subcellularLocation>
        <location evidence="1">Endomembrane system</location>
        <topology evidence="1">Multi-pass membrane protein</topology>
    </subcellularLocation>
</comment>
<feature type="transmembrane region" description="Helical" evidence="5">
    <location>
        <begin position="100"/>
        <end position="124"/>
    </location>
</feature>
<dbReference type="AlphaFoldDB" id="A0A9P4KCR9"/>
<evidence type="ECO:0000256" key="1">
    <source>
        <dbReference type="ARBA" id="ARBA00004127"/>
    </source>
</evidence>
<feature type="transmembrane region" description="Helical" evidence="5">
    <location>
        <begin position="69"/>
        <end position="88"/>
    </location>
</feature>
<keyword evidence="3 5" id="KW-1133">Transmembrane helix</keyword>
<evidence type="ECO:0000313" key="8">
    <source>
        <dbReference type="Proteomes" id="UP000800093"/>
    </source>
</evidence>
<proteinExistence type="predicted"/>
<comment type="caution">
    <text evidence="7">The sequence shown here is derived from an EMBL/GenBank/DDBJ whole genome shotgun (WGS) entry which is preliminary data.</text>
</comment>
<dbReference type="InterPro" id="IPR019402">
    <property type="entry name" value="CWH43_N"/>
</dbReference>
<dbReference type="EMBL" id="ML986599">
    <property type="protein sequence ID" value="KAF2266296.1"/>
    <property type="molecule type" value="Genomic_DNA"/>
</dbReference>
<name>A0A9P4KCR9_9PLEO</name>
<gene>
    <name evidence="7" type="ORF">CC78DRAFT_531694</name>
</gene>
<keyword evidence="4 5" id="KW-0472">Membrane</keyword>
<evidence type="ECO:0000313" key="7">
    <source>
        <dbReference type="EMBL" id="KAF2266296.1"/>
    </source>
</evidence>
<dbReference type="GO" id="GO:0012505">
    <property type="term" value="C:endomembrane system"/>
    <property type="evidence" value="ECO:0007669"/>
    <property type="project" value="UniProtKB-SubCell"/>
</dbReference>
<protein>
    <recommendedName>
        <fullName evidence="6">CWH43-like N-terminal domain-containing protein</fullName>
    </recommendedName>
</protein>
<evidence type="ECO:0000256" key="3">
    <source>
        <dbReference type="ARBA" id="ARBA00022989"/>
    </source>
</evidence>
<dbReference type="OrthoDB" id="10032492at2759"/>
<feature type="transmembrane region" description="Helical" evidence="5">
    <location>
        <begin position="136"/>
        <end position="158"/>
    </location>
</feature>
<reference evidence="8" key="1">
    <citation type="journal article" date="2020" name="Stud. Mycol.">
        <title>101 Dothideomycetes genomes: A test case for predicting lifestyles and emergence of pathogens.</title>
        <authorList>
            <person name="Haridas S."/>
            <person name="Albert R."/>
            <person name="Binder M."/>
            <person name="Bloem J."/>
            <person name="LaButti K."/>
            <person name="Salamov A."/>
            <person name="Andreopoulos B."/>
            <person name="Baker S."/>
            <person name="Barry K."/>
            <person name="Bills G."/>
            <person name="Bluhm B."/>
            <person name="Cannon C."/>
            <person name="Castanera R."/>
            <person name="Culley D."/>
            <person name="Daum C."/>
            <person name="Ezra D."/>
            <person name="Gonzalez J."/>
            <person name="Henrissat B."/>
            <person name="Kuo A."/>
            <person name="Liang C."/>
            <person name="Lipzen A."/>
            <person name="Lutzoni F."/>
            <person name="Magnuson J."/>
            <person name="Mondo S."/>
            <person name="Nolan M."/>
            <person name="Ohm R."/>
            <person name="Pangilinan J."/>
            <person name="Park H.-J."/>
            <person name="Ramirez L."/>
            <person name="Alfaro M."/>
            <person name="Sun H."/>
            <person name="Tritt A."/>
            <person name="Yoshinaga Y."/>
            <person name="Zwiers L.-H."/>
            <person name="Turgeon B."/>
            <person name="Goodwin S."/>
            <person name="Spatafora J."/>
            <person name="Crous P."/>
            <person name="Grigoriev I."/>
        </authorList>
    </citation>
    <scope>NUCLEOTIDE SEQUENCE [LARGE SCALE GENOMIC DNA]</scope>
    <source>
        <strain evidence="8">CBS 304.66</strain>
    </source>
</reference>
<sequence>MSAVTVISFDLAFILERWLRHTGRLAPNTSIWQKLYSICSIIAAIAGAAGLILLSIFDTLRHPRLHNGFLVLFIAGYIISAIFICWEYQRLGIHFREHSILRYSFWIKLFFILVEIALAVAFGVTQNQNKWDAAAVLEWVIAFIFFFYVLSFFIDFMPATRTKHHQSRQTVDMEMGNGDAVADGQAYYRGGGNGYANGATNGYANGAIYPKPPENVPSSQNF</sequence>
<dbReference type="Proteomes" id="UP000800093">
    <property type="component" value="Unassembled WGS sequence"/>
</dbReference>
<evidence type="ECO:0000256" key="5">
    <source>
        <dbReference type="SAM" id="Phobius"/>
    </source>
</evidence>
<dbReference type="InterPro" id="IPR050911">
    <property type="entry name" value="DRAM/TMEM150_Autophagy_Mod"/>
</dbReference>
<keyword evidence="2 5" id="KW-0812">Transmembrane</keyword>
<feature type="transmembrane region" description="Helical" evidence="5">
    <location>
        <begin position="35"/>
        <end position="57"/>
    </location>
</feature>